<dbReference type="GO" id="GO:0016887">
    <property type="term" value="F:ATP hydrolysis activity"/>
    <property type="evidence" value="ECO:0007669"/>
    <property type="project" value="InterPro"/>
</dbReference>
<dbReference type="InterPro" id="IPR036640">
    <property type="entry name" value="ABC1_TM_sf"/>
</dbReference>
<gene>
    <name evidence="12" type="ORF">HMPREF9625_00274</name>
</gene>
<dbReference type="InterPro" id="IPR039421">
    <property type="entry name" value="Type_1_exporter"/>
</dbReference>
<dbReference type="PROSITE" id="PS00211">
    <property type="entry name" value="ABC_TRANSPORTER_1"/>
    <property type="match status" value="1"/>
</dbReference>
<evidence type="ECO:0000259" key="11">
    <source>
        <dbReference type="PROSITE" id="PS50929"/>
    </source>
</evidence>
<evidence type="ECO:0000256" key="9">
    <source>
        <dbReference type="SAM" id="Phobius"/>
    </source>
</evidence>
<dbReference type="GO" id="GO:0005886">
    <property type="term" value="C:plasma membrane"/>
    <property type="evidence" value="ECO:0007669"/>
    <property type="project" value="UniProtKB-SubCell"/>
</dbReference>
<dbReference type="InterPro" id="IPR003439">
    <property type="entry name" value="ABC_transporter-like_ATP-bd"/>
</dbReference>
<dbReference type="Pfam" id="PF00005">
    <property type="entry name" value="ABC_tran"/>
    <property type="match status" value="1"/>
</dbReference>
<dbReference type="SUPFAM" id="SSF52540">
    <property type="entry name" value="P-loop containing nucleoside triphosphate hydrolases"/>
    <property type="match status" value="1"/>
</dbReference>
<keyword evidence="3" id="KW-1003">Cell membrane</keyword>
<dbReference type="Proteomes" id="UP000018461">
    <property type="component" value="Unassembled WGS sequence"/>
</dbReference>
<keyword evidence="6" id="KW-0067">ATP-binding</keyword>
<evidence type="ECO:0000256" key="1">
    <source>
        <dbReference type="ARBA" id="ARBA00004651"/>
    </source>
</evidence>
<comment type="subcellular location">
    <subcellularLocation>
        <location evidence="1">Cell membrane</location>
        <topology evidence="1">Multi-pass membrane protein</topology>
    </subcellularLocation>
</comment>
<keyword evidence="5" id="KW-0547">Nucleotide-binding</keyword>
<evidence type="ECO:0000259" key="10">
    <source>
        <dbReference type="PROSITE" id="PS50893"/>
    </source>
</evidence>
<dbReference type="SUPFAM" id="SSF90123">
    <property type="entry name" value="ABC transporter transmembrane region"/>
    <property type="match status" value="1"/>
</dbReference>
<dbReference type="InterPro" id="IPR027417">
    <property type="entry name" value="P-loop_NTPase"/>
</dbReference>
<evidence type="ECO:0000256" key="4">
    <source>
        <dbReference type="ARBA" id="ARBA00022692"/>
    </source>
</evidence>
<keyword evidence="4 9" id="KW-0812">Transmembrane</keyword>
<dbReference type="PROSITE" id="PS50893">
    <property type="entry name" value="ABC_TRANSPORTER_2"/>
    <property type="match status" value="1"/>
</dbReference>
<dbReference type="InterPro" id="IPR011527">
    <property type="entry name" value="ABC1_TM_dom"/>
</dbReference>
<evidence type="ECO:0000313" key="13">
    <source>
        <dbReference type="Proteomes" id="UP000018461"/>
    </source>
</evidence>
<dbReference type="AlphaFoldDB" id="G9WLR5"/>
<feature type="domain" description="ABC transmembrane type-1" evidence="11">
    <location>
        <begin position="22"/>
        <end position="302"/>
    </location>
</feature>
<dbReference type="PANTHER" id="PTHR24221">
    <property type="entry name" value="ATP-BINDING CASSETTE SUB-FAMILY B"/>
    <property type="match status" value="1"/>
</dbReference>
<sequence>MLSIIRHFFQFCGVENRRKFTLSLFLGVGDAFFNALKIPAIAVMLKALLASEIRMEDIFLSLGIMLLSILGISLIKSKSMMLQTEAGYDTCARKRVEIAEHLRYLPMGYFNQNSLGQISSVATNTMQMLEGLATRVIMQVSEGLLTTSLIILMLFFFDYRIALVLLTGFVLFLFCNSALQKAAGKLSGRKIEAEASLVEKVLEYLQGMAEVKAYHLSGEKSRELNEAIHENAQINTEMELSFIPIMALQSLIAKLSGVAMVLFSCLFYCAGSMSSLNAIIMVISAFIVNASLESAGSYSALLRIVEMSVDRAEEILRTPQMSISGEEIEPKKRDISAEELAFSYDQRLIIDGVSLEIPEHTTTAIVGPSGSGKTTLVSLLSRFWDPEKGRVLLGARNVKDYDMDSLMANFSFVFQNVYLFHDSILNNIRFARPEASLEEVIAVSKKACCHDFITALPDGYDTVIGEGGASLSGGEKQRISIARAMMKDSPVIFLDEATANVDPENENELMRAISSLTKEKTVILIAHRLKTVSKANQILVLDHGKIVQSGSHEELLKEDGLYRDFIQERKEAVSWKVRK</sequence>
<dbReference type="SMART" id="SM00382">
    <property type="entry name" value="AAA"/>
    <property type="match status" value="1"/>
</dbReference>
<protein>
    <submittedName>
        <fullName evidence="12">Uncharacterized protein</fullName>
    </submittedName>
</protein>
<evidence type="ECO:0000313" key="12">
    <source>
        <dbReference type="EMBL" id="EHL12720.1"/>
    </source>
</evidence>
<dbReference type="InterPro" id="IPR017871">
    <property type="entry name" value="ABC_transporter-like_CS"/>
</dbReference>
<keyword evidence="7 9" id="KW-1133">Transmembrane helix</keyword>
<organism evidence="12 13">
    <name type="scientific">Oribacterium parvum ACB1</name>
    <dbReference type="NCBI Taxonomy" id="796943"/>
    <lineage>
        <taxon>Bacteria</taxon>
        <taxon>Bacillati</taxon>
        <taxon>Bacillota</taxon>
        <taxon>Clostridia</taxon>
        <taxon>Lachnospirales</taxon>
        <taxon>Lachnospiraceae</taxon>
        <taxon>Oribacterium</taxon>
    </lineage>
</organism>
<keyword evidence="13" id="KW-1185">Reference proteome</keyword>
<dbReference type="Gene3D" id="3.40.50.300">
    <property type="entry name" value="P-loop containing nucleotide triphosphate hydrolases"/>
    <property type="match status" value="1"/>
</dbReference>
<dbReference type="Pfam" id="PF00664">
    <property type="entry name" value="ABC_membrane"/>
    <property type="match status" value="1"/>
</dbReference>
<evidence type="ECO:0000256" key="8">
    <source>
        <dbReference type="ARBA" id="ARBA00023136"/>
    </source>
</evidence>
<dbReference type="PATRIC" id="fig|796943.3.peg.663"/>
<comment type="caution">
    <text evidence="12">The sequence shown here is derived from an EMBL/GenBank/DDBJ whole genome shotgun (WGS) entry which is preliminary data.</text>
</comment>
<feature type="transmembrane region" description="Helical" evidence="9">
    <location>
        <begin position="251"/>
        <end position="273"/>
    </location>
</feature>
<name>G9WLR5_9FIRM</name>
<dbReference type="GO" id="GO:0005524">
    <property type="term" value="F:ATP binding"/>
    <property type="evidence" value="ECO:0007669"/>
    <property type="project" value="UniProtKB-KW"/>
</dbReference>
<evidence type="ECO:0000256" key="5">
    <source>
        <dbReference type="ARBA" id="ARBA00022741"/>
    </source>
</evidence>
<feature type="transmembrane region" description="Helical" evidence="9">
    <location>
        <begin position="161"/>
        <end position="179"/>
    </location>
</feature>
<evidence type="ECO:0000256" key="7">
    <source>
        <dbReference type="ARBA" id="ARBA00022989"/>
    </source>
</evidence>
<feature type="domain" description="ABC transporter" evidence="10">
    <location>
        <begin position="335"/>
        <end position="568"/>
    </location>
</feature>
<dbReference type="InterPro" id="IPR003593">
    <property type="entry name" value="AAA+_ATPase"/>
</dbReference>
<accession>G9WLR5</accession>
<evidence type="ECO:0000256" key="6">
    <source>
        <dbReference type="ARBA" id="ARBA00022840"/>
    </source>
</evidence>
<dbReference type="RefSeq" id="WP_009534143.1">
    <property type="nucleotide sequence ID" value="NZ_KE148312.1"/>
</dbReference>
<feature type="transmembrane region" description="Helical" evidence="9">
    <location>
        <begin position="136"/>
        <end position="155"/>
    </location>
</feature>
<feature type="transmembrane region" description="Helical" evidence="9">
    <location>
        <begin position="58"/>
        <end position="75"/>
    </location>
</feature>
<dbReference type="EMBL" id="AFZC02000003">
    <property type="protein sequence ID" value="EHL12720.1"/>
    <property type="molecule type" value="Genomic_DNA"/>
</dbReference>
<reference evidence="12" key="1">
    <citation type="submission" date="2011-08" db="EMBL/GenBank/DDBJ databases">
        <authorList>
            <consortium name="The Broad Institute Genome Sequencing Platform"/>
            <person name="Earl A."/>
            <person name="Ward D."/>
            <person name="Feldgarden M."/>
            <person name="Gevers D."/>
            <person name="Sizova M."/>
            <person name="Hazen A."/>
            <person name="Epstein S."/>
            <person name="Young S.K."/>
            <person name="Zeng Q."/>
            <person name="Gargeya S."/>
            <person name="Fitzgerald M."/>
            <person name="Haas B."/>
            <person name="Abouelleil A."/>
            <person name="Alvarado L."/>
            <person name="Arachchi H.M."/>
            <person name="Berlin A."/>
            <person name="Brown A."/>
            <person name="Chapman S.B."/>
            <person name="Chen Z."/>
            <person name="Dunbar C."/>
            <person name="Freedman E."/>
            <person name="Gearin G."/>
            <person name="Gellesch M."/>
            <person name="Goldberg J."/>
            <person name="Griggs A."/>
            <person name="Gujja S."/>
            <person name="Heiman D."/>
            <person name="Howarth C."/>
            <person name="Larson L."/>
            <person name="Lui A."/>
            <person name="MacDonald P.J.P."/>
            <person name="Montmayeur A."/>
            <person name="Murphy C."/>
            <person name="Neiman D."/>
            <person name="Pearson M."/>
            <person name="Priest M."/>
            <person name="Roberts A."/>
            <person name="Saif S."/>
            <person name="Shea T."/>
            <person name="Shenoy N."/>
            <person name="Sisk P."/>
            <person name="Stolte C."/>
            <person name="Sykes S."/>
            <person name="Wortman J."/>
            <person name="Nusbaum C."/>
            <person name="Birren B."/>
        </authorList>
    </citation>
    <scope>NUCLEOTIDE SEQUENCE</scope>
    <source>
        <strain evidence="12">ACB1</strain>
    </source>
</reference>
<dbReference type="FunFam" id="3.40.50.300:FF:000221">
    <property type="entry name" value="Multidrug ABC transporter ATP-binding protein"/>
    <property type="match status" value="1"/>
</dbReference>
<proteinExistence type="predicted"/>
<feature type="transmembrane region" description="Helical" evidence="9">
    <location>
        <begin position="20"/>
        <end position="38"/>
    </location>
</feature>
<dbReference type="Gene3D" id="1.20.1560.10">
    <property type="entry name" value="ABC transporter type 1, transmembrane domain"/>
    <property type="match status" value="1"/>
</dbReference>
<keyword evidence="2" id="KW-0813">Transport</keyword>
<reference evidence="12" key="2">
    <citation type="submission" date="2013-03" db="EMBL/GenBank/DDBJ databases">
        <title>The Genome Sequence of Oribacterium sp. ACB1.</title>
        <authorList>
            <consortium name="The Broad Institute Genomics Platform"/>
            <consortium name="The Broad Institute Genome Sequencing Center for Infectious Disease"/>
            <person name="Earl A."/>
            <person name="Ward D."/>
            <person name="Feldgarden M."/>
            <person name="Gevers D."/>
            <person name="Sizova M."/>
            <person name="Hazen A."/>
            <person name="Epstein S."/>
            <person name="Walker B."/>
            <person name="Young S."/>
            <person name="Zeng Q."/>
            <person name="Gargeya S."/>
            <person name="Fitzgerald M."/>
            <person name="Haas B."/>
            <person name="Abouelleil A."/>
            <person name="Allen A.W."/>
            <person name="Alvarado L."/>
            <person name="Arachchi H.M."/>
            <person name="Berlin A.M."/>
            <person name="Chapman S.B."/>
            <person name="Gainer-Dewar J."/>
            <person name="Goldberg J."/>
            <person name="Griggs A."/>
            <person name="Gujja S."/>
            <person name="Hansen M."/>
            <person name="Howarth C."/>
            <person name="Imamovic A."/>
            <person name="Ireland A."/>
            <person name="Larimer J."/>
            <person name="McCowan C."/>
            <person name="Murphy C."/>
            <person name="Pearson M."/>
            <person name="Poon T.W."/>
            <person name="Priest M."/>
            <person name="Roberts A."/>
            <person name="Saif S."/>
            <person name="Shea T."/>
            <person name="Sisk P."/>
            <person name="Sykes S."/>
            <person name="Wortman J."/>
            <person name="Nusbaum C."/>
            <person name="Birren B."/>
        </authorList>
    </citation>
    <scope>NUCLEOTIDE SEQUENCE [LARGE SCALE GENOMIC DNA]</scope>
    <source>
        <strain evidence="12">ACB1</strain>
    </source>
</reference>
<dbReference type="GO" id="GO:0034040">
    <property type="term" value="F:ATPase-coupled lipid transmembrane transporter activity"/>
    <property type="evidence" value="ECO:0007669"/>
    <property type="project" value="TreeGrafter"/>
</dbReference>
<dbReference type="STRING" id="796943.HMPREF9625_00274"/>
<evidence type="ECO:0000256" key="3">
    <source>
        <dbReference type="ARBA" id="ARBA00022475"/>
    </source>
</evidence>
<keyword evidence="8 9" id="KW-0472">Membrane</keyword>
<dbReference type="PROSITE" id="PS50929">
    <property type="entry name" value="ABC_TM1F"/>
    <property type="match status" value="1"/>
</dbReference>
<dbReference type="GO" id="GO:0140359">
    <property type="term" value="F:ABC-type transporter activity"/>
    <property type="evidence" value="ECO:0007669"/>
    <property type="project" value="InterPro"/>
</dbReference>
<evidence type="ECO:0000256" key="2">
    <source>
        <dbReference type="ARBA" id="ARBA00022448"/>
    </source>
</evidence>
<dbReference type="PANTHER" id="PTHR24221:SF397">
    <property type="entry name" value="ABC TRANSPORTER, ATP-BINDING TRANSMEMBRANE PROTEIN"/>
    <property type="match status" value="1"/>
</dbReference>
<dbReference type="HOGENOM" id="CLU_000604_84_9_9"/>